<dbReference type="InParanoid" id="A0A507AWU5"/>
<keyword evidence="10" id="KW-1185">Reference proteome</keyword>
<dbReference type="InterPro" id="IPR058564">
    <property type="entry name" value="TPR_TRAPPC9_Trs120"/>
</dbReference>
<dbReference type="Pfam" id="PF26280">
    <property type="entry name" value="Ig_TRAPPC9-Trs120_2nd"/>
    <property type="match status" value="1"/>
</dbReference>
<dbReference type="InterPro" id="IPR058567">
    <property type="entry name" value="Ig_TRAPPC9_Trs120_3rd"/>
</dbReference>
<evidence type="ECO:0000259" key="5">
    <source>
        <dbReference type="Pfam" id="PF26251"/>
    </source>
</evidence>
<dbReference type="Proteomes" id="UP000319257">
    <property type="component" value="Unassembled WGS sequence"/>
</dbReference>
<evidence type="ECO:0000313" key="10">
    <source>
        <dbReference type="Proteomes" id="UP000319257"/>
    </source>
</evidence>
<accession>A0A507AWU5</accession>
<comment type="subcellular location">
    <subcellularLocation>
        <location evidence="1">Golgi apparatus</location>
    </subcellularLocation>
</comment>
<evidence type="ECO:0000256" key="2">
    <source>
        <dbReference type="ARBA" id="ARBA00023034"/>
    </source>
</evidence>
<evidence type="ECO:0000259" key="8">
    <source>
        <dbReference type="Pfam" id="PF26283"/>
    </source>
</evidence>
<evidence type="ECO:0000259" key="4">
    <source>
        <dbReference type="Pfam" id="PF08626"/>
    </source>
</evidence>
<dbReference type="InterPro" id="IPR058568">
    <property type="entry name" value="Ig_TRAPPC9_Trs120_4th"/>
</dbReference>
<dbReference type="Pfam" id="PF26283">
    <property type="entry name" value="Ig_TRAPPC9-Trs120_4th"/>
    <property type="match status" value="1"/>
</dbReference>
<feature type="domain" description="Trs120/TRAPPC9 third Ig-like" evidence="7">
    <location>
        <begin position="1124"/>
        <end position="1288"/>
    </location>
</feature>
<dbReference type="Pfam" id="PF08626">
    <property type="entry name" value="TRAPPC9-Trs120"/>
    <property type="match status" value="2"/>
</dbReference>
<feature type="compositionally biased region" description="Polar residues" evidence="3">
    <location>
        <begin position="290"/>
        <end position="326"/>
    </location>
</feature>
<evidence type="ECO:0000259" key="7">
    <source>
        <dbReference type="Pfam" id="PF26282"/>
    </source>
</evidence>
<feature type="compositionally biased region" description="Polar residues" evidence="3">
    <location>
        <begin position="254"/>
        <end position="271"/>
    </location>
</feature>
<feature type="domain" description="Trs120/TRAPPC9 TPR region" evidence="5">
    <location>
        <begin position="467"/>
        <end position="773"/>
    </location>
</feature>
<dbReference type="Pfam" id="PF26254">
    <property type="entry name" value="Ig_TRAPPC9-Trs120_1st"/>
    <property type="match status" value="1"/>
</dbReference>
<evidence type="ECO:0000256" key="3">
    <source>
        <dbReference type="SAM" id="MobiDB-lite"/>
    </source>
</evidence>
<proteinExistence type="predicted"/>
<dbReference type="InterPro" id="IPR058565">
    <property type="entry name" value="Ig_TRAPPC9_Trs120_1st"/>
</dbReference>
<evidence type="ECO:0000313" key="9">
    <source>
        <dbReference type="EMBL" id="TPX10904.1"/>
    </source>
</evidence>
<evidence type="ECO:0000259" key="6">
    <source>
        <dbReference type="Pfam" id="PF26254"/>
    </source>
</evidence>
<dbReference type="OrthoDB" id="27962at2759"/>
<dbReference type="FunCoup" id="A0A507AWU5">
    <property type="interactions" value="29"/>
</dbReference>
<protein>
    <recommendedName>
        <fullName evidence="11">Hypercellular protein HypA</fullName>
    </recommendedName>
</protein>
<dbReference type="InterPro" id="IPR013935">
    <property type="entry name" value="Trs120_TRAPPC9"/>
</dbReference>
<comment type="caution">
    <text evidence="9">The sequence shown here is derived from an EMBL/GenBank/DDBJ whole genome shotgun (WGS) entry which is preliminary data.</text>
</comment>
<gene>
    <name evidence="9" type="ORF">E0L32_008110</name>
</gene>
<evidence type="ECO:0008006" key="11">
    <source>
        <dbReference type="Google" id="ProtNLM"/>
    </source>
</evidence>
<feature type="region of interest" description="Disordered" evidence="3">
    <location>
        <begin position="232"/>
        <end position="345"/>
    </location>
</feature>
<feature type="domain" description="Trs120/TRAPPC9 N-terminal" evidence="4">
    <location>
        <begin position="74"/>
        <end position="436"/>
    </location>
</feature>
<evidence type="ECO:0000256" key="1">
    <source>
        <dbReference type="ARBA" id="ARBA00004555"/>
    </source>
</evidence>
<keyword evidence="2" id="KW-0333">Golgi apparatus</keyword>
<dbReference type="STRING" id="1093900.A0A507AWU5"/>
<dbReference type="GO" id="GO:0005802">
    <property type="term" value="C:trans-Golgi network"/>
    <property type="evidence" value="ECO:0007669"/>
    <property type="project" value="TreeGrafter"/>
</dbReference>
<dbReference type="Pfam" id="PF26282">
    <property type="entry name" value="Ig_TRAPPC9-Trs120_3rd"/>
    <property type="match status" value="1"/>
</dbReference>
<dbReference type="RefSeq" id="XP_030992615.1">
    <property type="nucleotide sequence ID" value="XM_031142928.1"/>
</dbReference>
<dbReference type="EMBL" id="SKBQ01000052">
    <property type="protein sequence ID" value="TPX10904.1"/>
    <property type="molecule type" value="Genomic_DNA"/>
</dbReference>
<sequence length="1452" mass="159369">MSADPLLPIAPARVKALVLPVGRIKRPRFASFVERFNSEHVVHLCDITPDGRPNRSMHPRDDSVRYRNADDSFADMFSPLAFPDGAIFYELVTHLPPPSHLALSPFDHYREPLVVIAVADGTELGSSVFSKRHSGGGRSPEERNIRNLEQDLEDLRDAYPKVLVHQLVIFDYEAPEDSPIHIPEGLATIPPPEKCKRTTMKTLVCNISSLLLAEMTGAAKSFEAMSYIESPGQSSSARHMNGKSWQGDDAGLSRRNSQHSLPTNTRSSSASGVADHRMSMPVPPKGAPFGSTNSSPGRPSTPVKSGLSNPPTTFDDMTNGTHTEPSSPDHGVPHRPMADDGFRTQSQDRVTVQGFGPGGLNERWRNKGKGRVLIVMGSLYLQAGRWTDALKELIEGAAVAKSINDHLWHGKALELIVICLLLLGWKGIEFTIPSICLPPADKPTTSATQLQEAEKMDPEQPKWLRNLQLILPDLLERNLALYSRISAEHLPPLPLAETTIRFCKILSALHLADGKLGDDFLKMVVLGQYPAKQLTSSPRVTVVPPRTSIVNMLFKAFPISATELLTTVDRIVILSGIASVLNVLGFQRKKAMVVRELVSILIGGLAEARTRGAAEVGIHPAAGLVSLNNLGAGGGGSGSVALQLGEGDTEQGMDAFLGLLLKTYGVIEFDSGAVTDDDSDASAITRIQRQSIARAFGMRSVKLNILRACINFSEALPDFQGVLKFSSDLLRTAGSGVAPGPRREDASPAITRDEQVRLATNISKTSNLSKRLGLGHLTAEYWDEFLLRGVKLEPLPAVRTPVEHKKSELAGASTARTSQDVDPFIHNPFLKQPSRAAQSQTLVAEEAAVFKLTLQNPFEVEVDVESVRLCTEGVEFESAIESTTIGAYRTQLLKISGTPKAAGSLHITGAIVKIRGCRERRFPIFPQAWAPEKSTKIKAIGLASLDRELSAPASAEGLPLKTEHLSLNVIAEQPTVVVKSTTLAQSSVMILEGERQLFSVTLENLSETTPADFLLFSFRDSTQEPLQTALAKRDATPAELYEYELILAKKQALRIRKGKERKRFIGPGETATFEFEILGKPGLTNGVIQVDYAYLGMSPDELSTAKFYTRQVSLQLTITVNASVEVARMDILPLHGSIPRPLWARGGYKDGQSKDFTAEDYCLLLLDLRNAWPSNMHVQLEGDDGALVEEHILPGNSSRVMVPLKRIYLEDPHAPIPALNPSRQRQFVVSTGKISPDMERANRESFWYREKILDSLKGTWKTTSGASRTGSVELRSMRLTAPMIEAIKIDEVGIDISVGDSPTQDPSGKSVAYVDEFTQVKVHITNRTEQPIYPTVRLIPALCHRPLNVALDFTRKIAWNGIVQQSLPLLEAKSSTDVTIGMTVLCRGEFEITASVEETRLWIPRTEAEEKRRQSTRPRSETETMMDAALGARERRVWHTRQPCLLMARDRE</sequence>
<dbReference type="Pfam" id="PF26251">
    <property type="entry name" value="TPR_TRAPPC9-Trs120"/>
    <property type="match status" value="1"/>
</dbReference>
<feature type="domain" description="Trs120/TRAPPC9 fourth Ig-like" evidence="8">
    <location>
        <begin position="1293"/>
        <end position="1449"/>
    </location>
</feature>
<dbReference type="InterPro" id="IPR058563">
    <property type="entry name" value="Trs120_TRAPPC9_N"/>
</dbReference>
<name>A0A507AWU5_9PEZI</name>
<dbReference type="GeneID" id="41975557"/>
<dbReference type="PANTHER" id="PTHR21512">
    <property type="entry name" value="TRAFFICKING PROTEIN PARTICLE COMPLEX SUBUNIT 9"/>
    <property type="match status" value="1"/>
</dbReference>
<feature type="domain" description="Trs120/TRAPPC9 first Ig-like" evidence="6">
    <location>
        <begin position="787"/>
        <end position="971"/>
    </location>
</feature>
<dbReference type="PANTHER" id="PTHR21512:SF5">
    <property type="entry name" value="TRAFFICKING PROTEIN PARTICLE COMPLEX SUBUNIT 9"/>
    <property type="match status" value="1"/>
</dbReference>
<organism evidence="9 10">
    <name type="scientific">Thyridium curvatum</name>
    <dbReference type="NCBI Taxonomy" id="1093900"/>
    <lineage>
        <taxon>Eukaryota</taxon>
        <taxon>Fungi</taxon>
        <taxon>Dikarya</taxon>
        <taxon>Ascomycota</taxon>
        <taxon>Pezizomycotina</taxon>
        <taxon>Sordariomycetes</taxon>
        <taxon>Sordariomycetidae</taxon>
        <taxon>Thyridiales</taxon>
        <taxon>Thyridiaceae</taxon>
        <taxon>Thyridium</taxon>
    </lineage>
</organism>
<feature type="domain" description="Trs120/TRAPPC9 N-terminal" evidence="4">
    <location>
        <begin position="6"/>
        <end position="57"/>
    </location>
</feature>
<reference evidence="9 10" key="1">
    <citation type="submission" date="2019-06" db="EMBL/GenBank/DDBJ databases">
        <title>Draft genome sequence of the filamentous fungus Phialemoniopsis curvata isolated from diesel fuel.</title>
        <authorList>
            <person name="Varaljay V.A."/>
            <person name="Lyon W.J."/>
            <person name="Crouch A.L."/>
            <person name="Drake C.E."/>
            <person name="Hollomon J.M."/>
            <person name="Nadeau L.J."/>
            <person name="Nunn H.S."/>
            <person name="Stevenson B.S."/>
            <person name="Bojanowski C.L."/>
            <person name="Crookes-Goodson W.J."/>
        </authorList>
    </citation>
    <scope>NUCLEOTIDE SEQUENCE [LARGE SCALE GENOMIC DNA]</scope>
    <source>
        <strain evidence="9 10">D216</strain>
    </source>
</reference>